<accession>A0A178U7N6</accession>
<feature type="chain" id="PRO_5008093732" evidence="1">
    <location>
        <begin position="21"/>
        <end position="205"/>
    </location>
</feature>
<keyword evidence="1" id="KW-0732">Signal</keyword>
<dbReference type="EMBL" id="LUHQ01000019">
    <property type="protein sequence ID" value="OAO89197.1"/>
    <property type="molecule type" value="Genomic_DNA"/>
</dbReference>
<evidence type="ECO:0000256" key="1">
    <source>
        <dbReference type="SAM" id="SignalP"/>
    </source>
</evidence>
<protein>
    <submittedName>
        <fullName evidence="2">Uncharacterized protein</fullName>
    </submittedName>
</protein>
<evidence type="ECO:0000313" key="3">
    <source>
        <dbReference type="Proteomes" id="UP000078284"/>
    </source>
</evidence>
<organism evidence="2 3">
    <name type="scientific">Arabidopsis thaliana</name>
    <name type="common">Mouse-ear cress</name>
    <dbReference type="NCBI Taxonomy" id="3702"/>
    <lineage>
        <taxon>Eukaryota</taxon>
        <taxon>Viridiplantae</taxon>
        <taxon>Streptophyta</taxon>
        <taxon>Embryophyta</taxon>
        <taxon>Tracheophyta</taxon>
        <taxon>Spermatophyta</taxon>
        <taxon>Magnoliopsida</taxon>
        <taxon>eudicotyledons</taxon>
        <taxon>Gunneridae</taxon>
        <taxon>Pentapetalae</taxon>
        <taxon>rosids</taxon>
        <taxon>malvids</taxon>
        <taxon>Brassicales</taxon>
        <taxon>Brassicaceae</taxon>
        <taxon>Camelineae</taxon>
        <taxon>Arabidopsis</taxon>
    </lineage>
</organism>
<dbReference type="AlphaFoldDB" id="A0A178U7N6"/>
<name>A0A178U7N6_ARATH</name>
<feature type="signal peptide" evidence="1">
    <location>
        <begin position="1"/>
        <end position="20"/>
    </location>
</feature>
<geneLocation type="mitochondrion" evidence="2"/>
<comment type="caution">
    <text evidence="2">The sequence shown here is derived from an EMBL/GenBank/DDBJ whole genome shotgun (WGS) entry which is preliminary data.</text>
</comment>
<evidence type="ECO:0000313" key="2">
    <source>
        <dbReference type="EMBL" id="OAO89197.1"/>
    </source>
</evidence>
<sequence>MLLLNCVLSLFPWFHRLACARTTRFVCVRRSSPPIEVSWLITAYFLSDPGGRAKAEGSCGITPIPVCSMGIGITKPASFLRRARAEGGNNKTLWLNSFPTKTLTRASTGPSNVDSSKDILTKRYLWIRIGGLGNESLIEETGFVIDQREADLSDKAKKEWFIDQFPRTFDNRLVEVPIMSFVMMLLVIEVSGGWTFPYVHLSPFA</sequence>
<proteinExistence type="predicted"/>
<reference evidence="3" key="1">
    <citation type="journal article" date="2016" name="Proc. Natl. Acad. Sci. U.S.A.">
        <title>Chromosome-level assembly of Arabidopsis thaliana Ler reveals the extent of translocation and inversion polymorphisms.</title>
        <authorList>
            <person name="Zapata L."/>
            <person name="Ding J."/>
            <person name="Willing E.M."/>
            <person name="Hartwig B."/>
            <person name="Bezdan D."/>
            <person name="Jiao W.B."/>
            <person name="Patel V."/>
            <person name="Velikkakam James G."/>
            <person name="Koornneef M."/>
            <person name="Ossowski S."/>
            <person name="Schneeberger K."/>
        </authorList>
    </citation>
    <scope>NUCLEOTIDE SEQUENCE [LARGE SCALE GENOMIC DNA]</scope>
    <source>
        <strain evidence="3">cv. Landsberg erecta</strain>
    </source>
</reference>
<keyword evidence="2" id="KW-0496">Mitochondrion</keyword>
<gene>
    <name evidence="2" type="ORF">AXX17_ATUG03320</name>
</gene>
<dbReference type="Proteomes" id="UP000078284">
    <property type="component" value="Unassembled WGS sequence"/>
</dbReference>